<dbReference type="Proteomes" id="UP000321039">
    <property type="component" value="Unassembled WGS sequence"/>
</dbReference>
<protein>
    <submittedName>
        <fullName evidence="2">Uncharacterized protein</fullName>
    </submittedName>
</protein>
<reference evidence="2 3" key="1">
    <citation type="submission" date="2019-08" db="EMBL/GenBank/DDBJ databases">
        <title>Parahaliea maris sp. nov., isolated from the surface seawater.</title>
        <authorList>
            <person name="Liu Y."/>
        </authorList>
    </citation>
    <scope>NUCLEOTIDE SEQUENCE [LARGE SCALE GENOMIC DNA]</scope>
    <source>
        <strain evidence="2 3">HSLHS9</strain>
    </source>
</reference>
<organism evidence="2 3">
    <name type="scientific">Parahaliea maris</name>
    <dbReference type="NCBI Taxonomy" id="2716870"/>
    <lineage>
        <taxon>Bacteria</taxon>
        <taxon>Pseudomonadati</taxon>
        <taxon>Pseudomonadota</taxon>
        <taxon>Gammaproteobacteria</taxon>
        <taxon>Cellvibrionales</taxon>
        <taxon>Halieaceae</taxon>
        <taxon>Parahaliea</taxon>
    </lineage>
</organism>
<proteinExistence type="predicted"/>
<keyword evidence="3" id="KW-1185">Reference proteome</keyword>
<accession>A0A5C9A002</accession>
<evidence type="ECO:0000313" key="2">
    <source>
        <dbReference type="EMBL" id="TXS94086.1"/>
    </source>
</evidence>
<sequence length="101" mass="10311">MQAGPTDDPGVGAVGDIVSPDTFQQLPGKARGPAGVILMGLGKTESHHDLVATAGHACAFVATDRLVDVVLDTGEETEQRLGILSPPQQALQGTHHGGHLA</sequence>
<name>A0A5C9A002_9GAMM</name>
<feature type="region of interest" description="Disordered" evidence="1">
    <location>
        <begin position="80"/>
        <end position="101"/>
    </location>
</feature>
<feature type="region of interest" description="Disordered" evidence="1">
    <location>
        <begin position="1"/>
        <end position="29"/>
    </location>
</feature>
<evidence type="ECO:0000313" key="3">
    <source>
        <dbReference type="Proteomes" id="UP000321039"/>
    </source>
</evidence>
<gene>
    <name evidence="2" type="ORF">FV139_10795</name>
</gene>
<comment type="caution">
    <text evidence="2">The sequence shown here is derived from an EMBL/GenBank/DDBJ whole genome shotgun (WGS) entry which is preliminary data.</text>
</comment>
<evidence type="ECO:0000256" key="1">
    <source>
        <dbReference type="SAM" id="MobiDB-lite"/>
    </source>
</evidence>
<dbReference type="AlphaFoldDB" id="A0A5C9A002"/>
<dbReference type="EMBL" id="VRZA01000003">
    <property type="protein sequence ID" value="TXS94086.1"/>
    <property type="molecule type" value="Genomic_DNA"/>
</dbReference>